<evidence type="ECO:0000313" key="2">
    <source>
        <dbReference type="EMBL" id="QHT09597.1"/>
    </source>
</evidence>
<protein>
    <submittedName>
        <fullName evidence="2">Uncharacterized protein</fullName>
    </submittedName>
</protein>
<feature type="transmembrane region" description="Helical" evidence="1">
    <location>
        <begin position="42"/>
        <end position="62"/>
    </location>
</feature>
<keyword evidence="1" id="KW-0812">Transmembrane</keyword>
<feature type="transmembrane region" description="Helical" evidence="1">
    <location>
        <begin position="83"/>
        <end position="101"/>
    </location>
</feature>
<dbReference type="AlphaFoldDB" id="A0A6C0CZA1"/>
<reference evidence="2" key="1">
    <citation type="journal article" date="2020" name="Nature">
        <title>Giant virus diversity and host interactions through global metagenomics.</title>
        <authorList>
            <person name="Schulz F."/>
            <person name="Roux S."/>
            <person name="Paez-Espino D."/>
            <person name="Jungbluth S."/>
            <person name="Walsh D.A."/>
            <person name="Denef V.J."/>
            <person name="McMahon K.D."/>
            <person name="Konstantinidis K.T."/>
            <person name="Eloe-Fadrosh E.A."/>
            <person name="Kyrpides N.C."/>
            <person name="Woyke T."/>
        </authorList>
    </citation>
    <scope>NUCLEOTIDE SEQUENCE</scope>
    <source>
        <strain evidence="2">GVMAG-M-3300023174-102</strain>
    </source>
</reference>
<organism evidence="2">
    <name type="scientific">viral metagenome</name>
    <dbReference type="NCBI Taxonomy" id="1070528"/>
    <lineage>
        <taxon>unclassified sequences</taxon>
        <taxon>metagenomes</taxon>
        <taxon>organismal metagenomes</taxon>
    </lineage>
</organism>
<keyword evidence="1" id="KW-1133">Transmembrane helix</keyword>
<keyword evidence="1" id="KW-0472">Membrane</keyword>
<sequence>MEEDYTSKINSLTKQVKQFVKIPRSNSSFISNTLDTFKSPKLWYILVPFIILILLIIIKPTVIMNENITSDNKVKLTIGYKKLFLTTIILGILIDIALYIHNYRNKK</sequence>
<evidence type="ECO:0000256" key="1">
    <source>
        <dbReference type="SAM" id="Phobius"/>
    </source>
</evidence>
<name>A0A6C0CZA1_9ZZZZ</name>
<accession>A0A6C0CZA1</accession>
<dbReference type="EMBL" id="MN739513">
    <property type="protein sequence ID" value="QHT09597.1"/>
    <property type="molecule type" value="Genomic_DNA"/>
</dbReference>
<proteinExistence type="predicted"/>